<dbReference type="PROSITE" id="PS51462">
    <property type="entry name" value="NUDIX"/>
    <property type="match status" value="1"/>
</dbReference>
<protein>
    <submittedName>
        <fullName evidence="4">8-oxo-dGTP diphosphatase</fullName>
    </submittedName>
</protein>
<dbReference type="SUPFAM" id="SSF55811">
    <property type="entry name" value="Nudix"/>
    <property type="match status" value="1"/>
</dbReference>
<dbReference type="InterPro" id="IPR003562">
    <property type="entry name" value="Mutator_MutX_prot"/>
</dbReference>
<comment type="caution">
    <text evidence="4">The sequence shown here is derived from an EMBL/GenBank/DDBJ whole genome shotgun (WGS) entry which is preliminary data.</text>
</comment>
<dbReference type="PRINTS" id="PR01402">
    <property type="entry name" value="MUTATORMUTX"/>
</dbReference>
<accession>A0ABW4LQ17</accession>
<dbReference type="RefSeq" id="WP_377928481.1">
    <property type="nucleotide sequence ID" value="NZ_JBHUEM010000020.1"/>
</dbReference>
<evidence type="ECO:0000259" key="3">
    <source>
        <dbReference type="PROSITE" id="PS51462"/>
    </source>
</evidence>
<proteinExistence type="predicted"/>
<keyword evidence="5" id="KW-1185">Reference proteome</keyword>
<evidence type="ECO:0000256" key="2">
    <source>
        <dbReference type="ARBA" id="ARBA00022801"/>
    </source>
</evidence>
<dbReference type="Gene3D" id="3.90.79.10">
    <property type="entry name" value="Nucleoside Triphosphate Pyrophosphohydrolase"/>
    <property type="match status" value="1"/>
</dbReference>
<evidence type="ECO:0000313" key="5">
    <source>
        <dbReference type="Proteomes" id="UP001597214"/>
    </source>
</evidence>
<dbReference type="EMBL" id="JBHUEM010000020">
    <property type="protein sequence ID" value="MFD1737279.1"/>
    <property type="molecule type" value="Genomic_DNA"/>
</dbReference>
<keyword evidence="2" id="KW-0378">Hydrolase</keyword>
<comment type="cofactor">
    <cofactor evidence="1">
        <name>Mg(2+)</name>
        <dbReference type="ChEBI" id="CHEBI:18420"/>
    </cofactor>
</comment>
<dbReference type="PANTHER" id="PTHR43046">
    <property type="entry name" value="GDP-MANNOSE MANNOSYL HYDROLASE"/>
    <property type="match status" value="1"/>
</dbReference>
<reference evidence="5" key="1">
    <citation type="journal article" date="2019" name="Int. J. Syst. Evol. Microbiol.">
        <title>The Global Catalogue of Microorganisms (GCM) 10K type strain sequencing project: providing services to taxonomists for standard genome sequencing and annotation.</title>
        <authorList>
            <consortium name="The Broad Institute Genomics Platform"/>
            <consortium name="The Broad Institute Genome Sequencing Center for Infectious Disease"/>
            <person name="Wu L."/>
            <person name="Ma J."/>
        </authorList>
    </citation>
    <scope>NUCLEOTIDE SEQUENCE [LARGE SCALE GENOMIC DNA]</scope>
    <source>
        <strain evidence="5">CCUG 49339</strain>
    </source>
</reference>
<name>A0ABW4LQ17_9BACI</name>
<dbReference type="CDD" id="cd18875">
    <property type="entry name" value="NUDIX_Hydrolase"/>
    <property type="match status" value="1"/>
</dbReference>
<sequence length="157" mass="18572">MEKSISYKIWTVCMIKDGETVLMLNRQHDDFKGYIPPGGKVEFPESMTNAAIREVYEETGLVVRNLIYKGLYEYVNIENKDRYMIFNYLTSDFEGTLIEKPKEGELTWVPIEQLSKLPMQESIRRRIPYFFREGTFEIHVEWDNENNKEGNIKISLT</sequence>
<dbReference type="InterPro" id="IPR015797">
    <property type="entry name" value="NUDIX_hydrolase-like_dom_sf"/>
</dbReference>
<evidence type="ECO:0000256" key="1">
    <source>
        <dbReference type="ARBA" id="ARBA00001946"/>
    </source>
</evidence>
<dbReference type="Pfam" id="PF00293">
    <property type="entry name" value="NUDIX"/>
    <property type="match status" value="1"/>
</dbReference>
<feature type="domain" description="Nudix hydrolase" evidence="3">
    <location>
        <begin position="6"/>
        <end position="132"/>
    </location>
</feature>
<dbReference type="InterPro" id="IPR020084">
    <property type="entry name" value="NUDIX_hydrolase_CS"/>
</dbReference>
<organism evidence="4 5">
    <name type="scientific">Bacillus salitolerans</name>
    <dbReference type="NCBI Taxonomy" id="1437434"/>
    <lineage>
        <taxon>Bacteria</taxon>
        <taxon>Bacillati</taxon>
        <taxon>Bacillota</taxon>
        <taxon>Bacilli</taxon>
        <taxon>Bacillales</taxon>
        <taxon>Bacillaceae</taxon>
        <taxon>Bacillus</taxon>
    </lineage>
</organism>
<evidence type="ECO:0000313" key="4">
    <source>
        <dbReference type="EMBL" id="MFD1737279.1"/>
    </source>
</evidence>
<dbReference type="InterPro" id="IPR000086">
    <property type="entry name" value="NUDIX_hydrolase_dom"/>
</dbReference>
<dbReference type="PANTHER" id="PTHR43046:SF2">
    <property type="entry name" value="8-OXO-DGTP DIPHOSPHATASE-RELATED"/>
    <property type="match status" value="1"/>
</dbReference>
<dbReference type="Proteomes" id="UP001597214">
    <property type="component" value="Unassembled WGS sequence"/>
</dbReference>
<dbReference type="PROSITE" id="PS00893">
    <property type="entry name" value="NUDIX_BOX"/>
    <property type="match status" value="1"/>
</dbReference>
<gene>
    <name evidence="4" type="ORF">ACFSCX_12015</name>
</gene>